<dbReference type="EMBL" id="JBAMMX010000002">
    <property type="protein sequence ID" value="KAK6945803.1"/>
    <property type="molecule type" value="Genomic_DNA"/>
</dbReference>
<keyword evidence="3" id="KW-1185">Reference proteome</keyword>
<feature type="region of interest" description="Disordered" evidence="1">
    <location>
        <begin position="67"/>
        <end position="127"/>
    </location>
</feature>
<gene>
    <name evidence="2" type="ORF">RJ641_013347</name>
</gene>
<organism evidence="2 3">
    <name type="scientific">Dillenia turbinata</name>
    <dbReference type="NCBI Taxonomy" id="194707"/>
    <lineage>
        <taxon>Eukaryota</taxon>
        <taxon>Viridiplantae</taxon>
        <taxon>Streptophyta</taxon>
        <taxon>Embryophyta</taxon>
        <taxon>Tracheophyta</taxon>
        <taxon>Spermatophyta</taxon>
        <taxon>Magnoliopsida</taxon>
        <taxon>eudicotyledons</taxon>
        <taxon>Gunneridae</taxon>
        <taxon>Pentapetalae</taxon>
        <taxon>Dilleniales</taxon>
        <taxon>Dilleniaceae</taxon>
        <taxon>Dillenia</taxon>
    </lineage>
</organism>
<dbReference type="AlphaFoldDB" id="A0AAN8W3T6"/>
<accession>A0AAN8W3T6</accession>
<dbReference type="PANTHER" id="PTHR33088:SF28">
    <property type="entry name" value="PROTEIN PELPK1-RELATED"/>
    <property type="match status" value="1"/>
</dbReference>
<proteinExistence type="predicted"/>
<protein>
    <submittedName>
        <fullName evidence="2">Uncharacterized protein</fullName>
    </submittedName>
</protein>
<dbReference type="Proteomes" id="UP001370490">
    <property type="component" value="Unassembled WGS sequence"/>
</dbReference>
<feature type="compositionally biased region" description="Pro residues" evidence="1">
    <location>
        <begin position="70"/>
        <end position="96"/>
    </location>
</feature>
<reference evidence="2 3" key="1">
    <citation type="submission" date="2023-12" db="EMBL/GenBank/DDBJ databases">
        <title>A high-quality genome assembly for Dillenia turbinata (Dilleniales).</title>
        <authorList>
            <person name="Chanderbali A."/>
        </authorList>
    </citation>
    <scope>NUCLEOTIDE SEQUENCE [LARGE SCALE GENOMIC DNA]</scope>
    <source>
        <strain evidence="2">LSX21</strain>
        <tissue evidence="2">Leaf</tissue>
    </source>
</reference>
<evidence type="ECO:0000256" key="1">
    <source>
        <dbReference type="SAM" id="MobiDB-lite"/>
    </source>
</evidence>
<evidence type="ECO:0000313" key="3">
    <source>
        <dbReference type="Proteomes" id="UP001370490"/>
    </source>
</evidence>
<dbReference type="InterPro" id="IPR044659">
    <property type="entry name" value="PELPK1_2"/>
</dbReference>
<name>A0AAN8W3T6_9MAGN</name>
<evidence type="ECO:0000313" key="2">
    <source>
        <dbReference type="EMBL" id="KAK6945803.1"/>
    </source>
</evidence>
<sequence>MYVSMCDEYSRLSTFIEHCSISAFGSILTSPFADIVIEFRINVGCVYLPLPRSRNLLETLPEIPELPKVELPPLPDIPTLPKPELPTLPTPQLPELPKPEVPELPHLPNLPDLPKPTLPELPHSTTP</sequence>
<comment type="caution">
    <text evidence="2">The sequence shown here is derived from an EMBL/GenBank/DDBJ whole genome shotgun (WGS) entry which is preliminary data.</text>
</comment>
<dbReference type="PANTHER" id="PTHR33088">
    <property type="entry name" value="MUCIN-2"/>
    <property type="match status" value="1"/>
</dbReference>